<keyword evidence="3" id="KW-0808">Transferase</keyword>
<dbReference type="PANTHER" id="PTHR12227">
    <property type="entry name" value="GLYCERATE KINASE"/>
    <property type="match status" value="1"/>
</dbReference>
<dbReference type="FunFam" id="3.40.1480.10:FF:000002">
    <property type="entry name" value="Glycerate kinase"/>
    <property type="match status" value="1"/>
</dbReference>
<dbReference type="InterPro" id="IPR037035">
    <property type="entry name" value="GK-like_C_sf"/>
</dbReference>
<dbReference type="RefSeq" id="WP_071136538.1">
    <property type="nucleotide sequence ID" value="NZ_LT608328.1"/>
</dbReference>
<keyword evidence="4" id="KW-1185">Reference proteome</keyword>
<dbReference type="STRING" id="1642646.ING2E5A_1141"/>
<dbReference type="InterPro" id="IPR038614">
    <property type="entry name" value="GK_N_sf"/>
</dbReference>
<dbReference type="GO" id="GO:0008887">
    <property type="term" value="F:glycerate kinase activity"/>
    <property type="evidence" value="ECO:0007669"/>
    <property type="project" value="InterPro"/>
</dbReference>
<dbReference type="SUPFAM" id="SSF82544">
    <property type="entry name" value="GckA/TtuD-like"/>
    <property type="match status" value="1"/>
</dbReference>
<dbReference type="EMBL" id="LT608328">
    <property type="protein sequence ID" value="SCM57001.1"/>
    <property type="molecule type" value="Genomic_DNA"/>
</dbReference>
<dbReference type="GO" id="GO:0043798">
    <property type="term" value="F:glycerate 2-kinase activity"/>
    <property type="evidence" value="ECO:0007669"/>
    <property type="project" value="UniProtKB-EC"/>
</dbReference>
<gene>
    <name evidence="3" type="primary">gck</name>
    <name evidence="3" type="ORF">ING2E5A_1141</name>
</gene>
<accession>A0A1G4G646</accession>
<protein>
    <submittedName>
        <fullName evidence="3">Glycerate 2-kinase</fullName>
        <ecNumber evidence="3">2.7.1.165</ecNumber>
    </submittedName>
</protein>
<evidence type="ECO:0000259" key="2">
    <source>
        <dbReference type="Pfam" id="PF13660"/>
    </source>
</evidence>
<evidence type="ECO:0000313" key="4">
    <source>
        <dbReference type="Proteomes" id="UP000178485"/>
    </source>
</evidence>
<evidence type="ECO:0000259" key="1">
    <source>
        <dbReference type="Pfam" id="PF05161"/>
    </source>
</evidence>
<organism evidence="3 4">
    <name type="scientific">Petrimonas mucosa</name>
    <dbReference type="NCBI Taxonomy" id="1642646"/>
    <lineage>
        <taxon>Bacteria</taxon>
        <taxon>Pseudomonadati</taxon>
        <taxon>Bacteroidota</taxon>
        <taxon>Bacteroidia</taxon>
        <taxon>Bacteroidales</taxon>
        <taxon>Dysgonomonadaceae</taxon>
        <taxon>Petrimonas</taxon>
    </lineage>
</organism>
<dbReference type="PANTHER" id="PTHR12227:SF0">
    <property type="entry name" value="GLYCERATE KINASE"/>
    <property type="match status" value="1"/>
</dbReference>
<keyword evidence="3" id="KW-0418">Kinase</keyword>
<dbReference type="Pfam" id="PF05161">
    <property type="entry name" value="MOFRL"/>
    <property type="match status" value="1"/>
</dbReference>
<evidence type="ECO:0000313" key="3">
    <source>
        <dbReference type="EMBL" id="SCM57001.1"/>
    </source>
</evidence>
<dbReference type="InterPro" id="IPR007835">
    <property type="entry name" value="MOFRL"/>
</dbReference>
<dbReference type="AlphaFoldDB" id="A0A1G4G646"/>
<dbReference type="InterPro" id="IPR025286">
    <property type="entry name" value="MOFRL_assoc_dom"/>
</dbReference>
<proteinExistence type="predicted"/>
<sequence>MKDIAEQIFLAGVDAVLPEKLIRSQVKLSGDFLHLAEWEFPLSRFRQIYLLAAGKAAAAMACEMERLLGDRIRDGHIITKYGHGRALKRLTLTEAGHPVPDAEGVKGTQRMLDIARKAGENDLVVCLLSGGASALMADLPEGISLDDLKRTNELLVTCGADIAKINTIRKHLSGVKGGELARTLFPATTVSLILSDVVGNRLEVIASGPTAGDRTNFADAMDVINSYSLKEKLPASVLHHLQKGVAGSIPDTPKPDDPIFQNVYNYVIGSNSTALRAAAQKAKELGCTTEIVTETLQGDYTAVADYILDTVENYQRPKRAKPLCLLFGGEPTVKVSGNGKGGRNQHLALYLATRISPKKRITILCAGTDGTDGPTDAAGAVIDDKTVSNALERGINPYQYLNGCDSYHFFQQAGGHIMTGNTGTNVMDMIVAIGED</sequence>
<dbReference type="Gene3D" id="3.40.1480.10">
    <property type="entry name" value="MOFRL domain"/>
    <property type="match status" value="1"/>
</dbReference>
<reference evidence="3 4" key="1">
    <citation type="submission" date="2016-08" db="EMBL/GenBank/DDBJ databases">
        <authorList>
            <person name="Seilhamer J.J."/>
        </authorList>
    </citation>
    <scope>NUCLEOTIDE SEQUENCE [LARGE SCALE GENOMIC DNA]</scope>
    <source>
        <strain evidence="3">ING2-E5A</strain>
    </source>
</reference>
<dbReference type="KEGG" id="pmuc:ING2E5A_1141"/>
<dbReference type="EC" id="2.7.1.165" evidence="3"/>
<dbReference type="Proteomes" id="UP000178485">
    <property type="component" value="Chromosome i"/>
</dbReference>
<dbReference type="Pfam" id="PF13660">
    <property type="entry name" value="DUF4147"/>
    <property type="match status" value="1"/>
</dbReference>
<feature type="domain" description="MOFRL-associated" evidence="2">
    <location>
        <begin position="5"/>
        <end position="242"/>
    </location>
</feature>
<dbReference type="Gene3D" id="3.40.50.10180">
    <property type="entry name" value="Glycerate kinase, MOFRL-like N-terminal domain"/>
    <property type="match status" value="1"/>
</dbReference>
<dbReference type="InterPro" id="IPR039760">
    <property type="entry name" value="MOFRL_protein"/>
</dbReference>
<dbReference type="GO" id="GO:0005737">
    <property type="term" value="C:cytoplasm"/>
    <property type="evidence" value="ECO:0007669"/>
    <property type="project" value="TreeGrafter"/>
</dbReference>
<feature type="domain" description="MOFRL" evidence="1">
    <location>
        <begin position="324"/>
        <end position="428"/>
    </location>
</feature>
<name>A0A1G4G646_9BACT</name>